<gene>
    <name evidence="1" type="ORF">VB776_21195</name>
</gene>
<evidence type="ECO:0008006" key="3">
    <source>
        <dbReference type="Google" id="ProtNLM"/>
    </source>
</evidence>
<comment type="caution">
    <text evidence="1">The sequence shown here is derived from an EMBL/GenBank/DDBJ whole genome shotgun (WGS) entry which is preliminary data.</text>
</comment>
<organism evidence="1 2">
    <name type="scientific">Arcicella gelida</name>
    <dbReference type="NCBI Taxonomy" id="2984195"/>
    <lineage>
        <taxon>Bacteria</taxon>
        <taxon>Pseudomonadati</taxon>
        <taxon>Bacteroidota</taxon>
        <taxon>Cytophagia</taxon>
        <taxon>Cytophagales</taxon>
        <taxon>Flectobacillaceae</taxon>
        <taxon>Arcicella</taxon>
    </lineage>
</organism>
<dbReference type="Proteomes" id="UP001303899">
    <property type="component" value="Unassembled WGS sequence"/>
</dbReference>
<proteinExistence type="predicted"/>
<keyword evidence="2" id="KW-1185">Reference proteome</keyword>
<evidence type="ECO:0000313" key="2">
    <source>
        <dbReference type="Proteomes" id="UP001303899"/>
    </source>
</evidence>
<dbReference type="RefSeq" id="WP_323698874.1">
    <property type="nucleotide sequence ID" value="NZ_JAYGIL010000036.1"/>
</dbReference>
<name>A0ABU5SAM2_9BACT</name>
<protein>
    <recommendedName>
        <fullName evidence="3">TonB-dependent receptor</fullName>
    </recommendedName>
</protein>
<dbReference type="SUPFAM" id="SSF56935">
    <property type="entry name" value="Porins"/>
    <property type="match status" value="1"/>
</dbReference>
<sequence>MKGNFRKIVIEVSANRYRKEVFPIENLDKKTSYVHHFVLQKDSVVELKEVIVTAKSPPFVIKEDTVKFNVAAYRDGSERKIEDVIKKLPGVEVNDKTGEITYKGKSIETVKLEGDDLFGLNYSIGTKNINVDMVEQVQAIENYSANPLLKGIEGGEKVALNLKLKKSKFDFSGNIDLGNGITEGSKSVFNSAFNILGISKKYKSFGTLSFNNVGVNNSPFDYFSSTPSVEQIKETDFLAKKIIPETIYASSLDEKRTNINKALFGSYNSVFKIGKHISVKSNLYYLHDNISSNQVFDNNNLISNQQILSSDRYDSRKVPQQYRSDFEIKSSFTERSLLEYKLTISRENLNTSTNILQNNSKKYQAILRTNDFDFKQSLLFTQRLSDKEAFQVLLTQSSNNIPQNYFLSPSLMDSLVYFVDNQQSNDKKDIVDLKSTLLGRIGKSKYTFSVGSNIEKSNFQSNLMNNDNADKLKNDFTYKKYSLNNKVSFEFNLGNFKVLPSYTLSYMQQELTNDFKNSSKNIVIFEPSFSLKYRFSSSSGILFRSNYIQKPFSEEYFFDRPIYVSNRMTIKNIPTLALQKTSLVGLIYLINNLYEQFRLNLGISYSKSEGNYLPNIFINENITQMEYFYSPKSNQNINFNFLIEKYFPILQSTVRLKSNYAIASYYNIVNNSDLRQNESHLLSSELFIKTAFDTKINFENIFTFGQTTSKSTNSQKNRNSSFNNSSKVIIKPNKQWFFITNVDYFLPNMNNTTESLFFWDTALRYSPKTKNIEFSLAGKNITNNKYFTQLSTSDFSINSFKTNLISRYFILNVTYSF</sequence>
<dbReference type="EMBL" id="JAYGIL010000036">
    <property type="protein sequence ID" value="MEA5405469.1"/>
    <property type="molecule type" value="Genomic_DNA"/>
</dbReference>
<reference evidence="1 2" key="1">
    <citation type="submission" date="2023-12" db="EMBL/GenBank/DDBJ databases">
        <title>Novel species of the genus Arcicella isolated from rivers.</title>
        <authorList>
            <person name="Lu H."/>
        </authorList>
    </citation>
    <scope>NUCLEOTIDE SEQUENCE [LARGE SCALE GENOMIC DNA]</scope>
    <source>
        <strain evidence="1 2">DC2W</strain>
    </source>
</reference>
<accession>A0ABU5SAM2</accession>
<evidence type="ECO:0000313" key="1">
    <source>
        <dbReference type="EMBL" id="MEA5405469.1"/>
    </source>
</evidence>